<keyword evidence="1" id="KW-1133">Transmembrane helix</keyword>
<feature type="signal peptide" evidence="2">
    <location>
        <begin position="1"/>
        <end position="24"/>
    </location>
</feature>
<organism evidence="3 4">
    <name type="scientific">Trema orientale</name>
    <name type="common">Charcoal tree</name>
    <name type="synonym">Celtis orientalis</name>
    <dbReference type="NCBI Taxonomy" id="63057"/>
    <lineage>
        <taxon>Eukaryota</taxon>
        <taxon>Viridiplantae</taxon>
        <taxon>Streptophyta</taxon>
        <taxon>Embryophyta</taxon>
        <taxon>Tracheophyta</taxon>
        <taxon>Spermatophyta</taxon>
        <taxon>Magnoliopsida</taxon>
        <taxon>eudicotyledons</taxon>
        <taxon>Gunneridae</taxon>
        <taxon>Pentapetalae</taxon>
        <taxon>rosids</taxon>
        <taxon>fabids</taxon>
        <taxon>Rosales</taxon>
        <taxon>Cannabaceae</taxon>
        <taxon>Trema</taxon>
    </lineage>
</organism>
<dbReference type="Proteomes" id="UP000237000">
    <property type="component" value="Unassembled WGS sequence"/>
</dbReference>
<keyword evidence="2" id="KW-0732">Signal</keyword>
<dbReference type="InParanoid" id="A0A2P5EBN7"/>
<name>A0A2P5EBN7_TREOI</name>
<evidence type="ECO:0000256" key="2">
    <source>
        <dbReference type="SAM" id="SignalP"/>
    </source>
</evidence>
<comment type="caution">
    <text evidence="3">The sequence shown here is derived from an EMBL/GenBank/DDBJ whole genome shotgun (WGS) entry which is preliminary data.</text>
</comment>
<feature type="transmembrane region" description="Helical" evidence="1">
    <location>
        <begin position="97"/>
        <end position="115"/>
    </location>
</feature>
<dbReference type="EMBL" id="JXTC01000186">
    <property type="protein sequence ID" value="PON82949.1"/>
    <property type="molecule type" value="Genomic_DNA"/>
</dbReference>
<dbReference type="PANTHER" id="PTHR34115:SF6">
    <property type="entry name" value="PROTEIN, PUTATIVE-RELATED"/>
    <property type="match status" value="1"/>
</dbReference>
<dbReference type="OrthoDB" id="1161747at2759"/>
<evidence type="ECO:0000313" key="4">
    <source>
        <dbReference type="Proteomes" id="UP000237000"/>
    </source>
</evidence>
<sequence>MPWHTVFAFLNPLLIGVLQVKCQGASLSAFDTDPANMYTFLLATLVYCFAFASNLKCRRRRRDWTNHALLFDHMALISGSLSSVSLVSVFLPGLPGQLIFFSWIILPVFLSRHLIFRICRWPYLWISKAIVTLHIEVVNRLNMIKYGNEEQPQTLPL</sequence>
<accession>A0A2P5EBN7</accession>
<keyword evidence="1" id="KW-0472">Membrane</keyword>
<dbReference type="InterPro" id="IPR053258">
    <property type="entry name" value="Ca-permeable_cation_channel"/>
</dbReference>
<gene>
    <name evidence="3" type="ORF">TorRG33x02_212450</name>
</gene>
<feature type="transmembrane region" description="Helical" evidence="1">
    <location>
        <begin position="38"/>
        <end position="57"/>
    </location>
</feature>
<evidence type="ECO:0000256" key="1">
    <source>
        <dbReference type="SAM" id="Phobius"/>
    </source>
</evidence>
<dbReference type="PANTHER" id="PTHR34115">
    <property type="entry name" value="PROTEIN, PUTATIVE-RELATED"/>
    <property type="match status" value="1"/>
</dbReference>
<feature type="chain" id="PRO_5015120852" evidence="2">
    <location>
        <begin position="25"/>
        <end position="157"/>
    </location>
</feature>
<keyword evidence="4" id="KW-1185">Reference proteome</keyword>
<evidence type="ECO:0000313" key="3">
    <source>
        <dbReference type="EMBL" id="PON82949.1"/>
    </source>
</evidence>
<proteinExistence type="predicted"/>
<feature type="transmembrane region" description="Helical" evidence="1">
    <location>
        <begin position="69"/>
        <end position="91"/>
    </location>
</feature>
<reference evidence="4" key="1">
    <citation type="submission" date="2016-06" db="EMBL/GenBank/DDBJ databases">
        <title>Parallel loss of symbiosis genes in relatives of nitrogen-fixing non-legume Parasponia.</title>
        <authorList>
            <person name="Van Velzen R."/>
            <person name="Holmer R."/>
            <person name="Bu F."/>
            <person name="Rutten L."/>
            <person name="Van Zeijl A."/>
            <person name="Liu W."/>
            <person name="Santuari L."/>
            <person name="Cao Q."/>
            <person name="Sharma T."/>
            <person name="Shen D."/>
            <person name="Roswanjaya Y."/>
            <person name="Wardhani T."/>
            <person name="Kalhor M.S."/>
            <person name="Jansen J."/>
            <person name="Van den Hoogen J."/>
            <person name="Gungor B."/>
            <person name="Hartog M."/>
            <person name="Hontelez J."/>
            <person name="Verver J."/>
            <person name="Yang W.-C."/>
            <person name="Schijlen E."/>
            <person name="Repin R."/>
            <person name="Schilthuizen M."/>
            <person name="Schranz E."/>
            <person name="Heidstra R."/>
            <person name="Miyata K."/>
            <person name="Fedorova E."/>
            <person name="Kohlen W."/>
            <person name="Bisseling T."/>
            <person name="Smit S."/>
            <person name="Geurts R."/>
        </authorList>
    </citation>
    <scope>NUCLEOTIDE SEQUENCE [LARGE SCALE GENOMIC DNA]</scope>
    <source>
        <strain evidence="4">cv. RG33-2</strain>
    </source>
</reference>
<protein>
    <submittedName>
        <fullName evidence="3">Uncharacterized protein</fullName>
    </submittedName>
</protein>
<keyword evidence="1" id="KW-0812">Transmembrane</keyword>
<dbReference type="AlphaFoldDB" id="A0A2P5EBN7"/>